<dbReference type="Proteomes" id="UP000246991">
    <property type="component" value="Unassembled WGS sequence"/>
</dbReference>
<accession>A0A317SNU4</accession>
<protein>
    <submittedName>
        <fullName evidence="2">Uncharacterized protein</fullName>
    </submittedName>
</protein>
<evidence type="ECO:0000313" key="2">
    <source>
        <dbReference type="EMBL" id="PWW74841.1"/>
    </source>
</evidence>
<feature type="compositionally biased region" description="Basic and acidic residues" evidence="1">
    <location>
        <begin position="178"/>
        <end position="195"/>
    </location>
</feature>
<feature type="region of interest" description="Disordered" evidence="1">
    <location>
        <begin position="841"/>
        <end position="872"/>
    </location>
</feature>
<sequence length="905" mass="99223">MDDTINGGVPLPGDILSPSSAAQNTYRDSALEDCPVLKDVENFEFVDLEVVEDRFVDTEEEFRVPEAQRRGEAGGRRAPECSTCRQAAAQGRSGRRSSECVPAGNSKSLEEGGNQQSRESNSRFFATLSYFSSLLGAAESPKPPITPLRASNTEVHEAVGAVATPQEAVPAIKTPGSRRSEDLNGRRVSWEDIMNRKKKGSSGSSGSLGGSSPGQLFPLPVIAGGNSATGGGPYAGDPLGIGVQLGDKVYSLMSTEVHTSEHSTSDGRVTRAEANRLTRTSPASEYREEPPSGDIRDEEVQIVVTSSCRGTPDETEDKESLVASRPKTGAVNRAITPSLPNFFQWSDAEGISFFAPGLTRREAPTPAIGPLGERGRTGSPTISRTPRVGVELPCLSAPTKCVHTPSFTRGFSPALTATESPNPNPFCSIHGESLTGRTHSASGRLAPPHGPLGASARGTQSGRHQSVIQEEREEFSRSFMDEPGSIRYYHPCRICDIPANNNALCFNQFRTVLTARRPYQEVCYRAFQPASLEFVPGELPRVFGGCSLLSVCSLSLPPPSINRHSHQTAVQNIICRHLVNNIFSAVVPSFCFNMEAIAAELMKLDPLKQALWQVLTIEALEALPQYETAAAKLRQKTVNEILVSIGAMSDSSAATLTESLQKLVKFAQDAWEPTFKSKAQTIPEVDVENGRANFKIDPKDSRLRGSSGLQVESITRPVLCLFPAIYQIVDGRDILVAPGRALFSDLYHSAEMELQAKLKTWNSDRRYARRASFMRSPFVNRNTHPPTSPESQSGRWSTRRMSYEHFGHNQRCLHPNDIEDGAIDFWDVSMHLEEYGQESLRHGRKSMGSETFSKKHSSYSGRDQSFNGSRRESVYKRQVPMGGRREYHYGEGRESLWGDRGHCRR</sequence>
<proteinExistence type="predicted"/>
<reference evidence="2 3" key="1">
    <citation type="submission" date="2018-03" db="EMBL/GenBank/DDBJ databases">
        <title>Genomes of Pezizomycetes fungi and the evolution of truffles.</title>
        <authorList>
            <person name="Murat C."/>
            <person name="Payen T."/>
            <person name="Noel B."/>
            <person name="Kuo A."/>
            <person name="Martin F.M."/>
        </authorList>
    </citation>
    <scope>NUCLEOTIDE SEQUENCE [LARGE SCALE GENOMIC DNA]</scope>
    <source>
        <strain evidence="2">091103-1</strain>
    </source>
</reference>
<feature type="region of interest" description="Disordered" evidence="1">
    <location>
        <begin position="66"/>
        <end position="120"/>
    </location>
</feature>
<feature type="region of interest" description="Disordered" evidence="1">
    <location>
        <begin position="1"/>
        <end position="20"/>
    </location>
</feature>
<dbReference type="OrthoDB" id="5367096at2759"/>
<feature type="compositionally biased region" description="Basic and acidic residues" evidence="1">
    <location>
        <begin position="285"/>
        <end position="296"/>
    </location>
</feature>
<feature type="compositionally biased region" description="Polar residues" evidence="1">
    <location>
        <begin position="779"/>
        <end position="797"/>
    </location>
</feature>
<feature type="region of interest" description="Disordered" evidence="1">
    <location>
        <begin position="778"/>
        <end position="797"/>
    </location>
</feature>
<comment type="caution">
    <text evidence="2">The sequence shown here is derived from an EMBL/GenBank/DDBJ whole genome shotgun (WGS) entry which is preliminary data.</text>
</comment>
<organism evidence="2 3">
    <name type="scientific">Tuber magnatum</name>
    <name type="common">white Piedmont truffle</name>
    <dbReference type="NCBI Taxonomy" id="42249"/>
    <lineage>
        <taxon>Eukaryota</taxon>
        <taxon>Fungi</taxon>
        <taxon>Dikarya</taxon>
        <taxon>Ascomycota</taxon>
        <taxon>Pezizomycotina</taxon>
        <taxon>Pezizomycetes</taxon>
        <taxon>Pezizales</taxon>
        <taxon>Tuberaceae</taxon>
        <taxon>Tuber</taxon>
    </lineage>
</organism>
<gene>
    <name evidence="2" type="ORF">C7212DRAFT_282533</name>
</gene>
<feature type="region of interest" description="Disordered" evidence="1">
    <location>
        <begin position="275"/>
        <end position="296"/>
    </location>
</feature>
<feature type="compositionally biased region" description="Polar residues" evidence="1">
    <location>
        <begin position="858"/>
        <end position="868"/>
    </location>
</feature>
<dbReference type="EMBL" id="PYWC01000056">
    <property type="protein sequence ID" value="PWW74841.1"/>
    <property type="molecule type" value="Genomic_DNA"/>
</dbReference>
<evidence type="ECO:0000256" key="1">
    <source>
        <dbReference type="SAM" id="MobiDB-lite"/>
    </source>
</evidence>
<dbReference type="AlphaFoldDB" id="A0A317SNU4"/>
<feature type="region of interest" description="Disordered" evidence="1">
    <location>
        <begin position="364"/>
        <end position="385"/>
    </location>
</feature>
<feature type="compositionally biased region" description="Basic and acidic residues" evidence="1">
    <location>
        <begin position="66"/>
        <end position="79"/>
    </location>
</feature>
<keyword evidence="3" id="KW-1185">Reference proteome</keyword>
<feature type="region of interest" description="Disordered" evidence="1">
    <location>
        <begin position="166"/>
        <end position="213"/>
    </location>
</feature>
<name>A0A317SNU4_9PEZI</name>
<evidence type="ECO:0000313" key="3">
    <source>
        <dbReference type="Proteomes" id="UP000246991"/>
    </source>
</evidence>